<evidence type="ECO:0000256" key="1">
    <source>
        <dbReference type="SAM" id="MobiDB-lite"/>
    </source>
</evidence>
<dbReference type="InterPro" id="IPR007331">
    <property type="entry name" value="Htaa"/>
</dbReference>
<feature type="signal peptide" evidence="2">
    <location>
        <begin position="1"/>
        <end position="24"/>
    </location>
</feature>
<accession>A0AAX0J3D3</accession>
<evidence type="ECO:0000313" key="4">
    <source>
        <dbReference type="EMBL" id="OKY23955.1"/>
    </source>
</evidence>
<dbReference type="EMBL" id="LJXR01000001">
    <property type="protein sequence ID" value="OKY23955.1"/>
    <property type="molecule type" value="Genomic_DNA"/>
</dbReference>
<feature type="compositionally biased region" description="Low complexity" evidence="1">
    <location>
        <begin position="278"/>
        <end position="288"/>
    </location>
</feature>
<feature type="region of interest" description="Disordered" evidence="1">
    <location>
        <begin position="265"/>
        <end position="288"/>
    </location>
</feature>
<keyword evidence="4" id="KW-0675">Receptor</keyword>
<feature type="domain" description="Htaa" evidence="3">
    <location>
        <begin position="41"/>
        <end position="169"/>
    </location>
</feature>
<dbReference type="GeneID" id="29421452"/>
<reference evidence="4 5" key="1">
    <citation type="submission" date="2015-09" db="EMBL/GenBank/DDBJ databases">
        <title>Genome sequencing of Corynebacterium diphtheriae Bv. Gravis strain DSM 44123.</title>
        <authorList>
            <person name="Sangal V."/>
            <person name="Burkovski A."/>
        </authorList>
    </citation>
    <scope>NUCLEOTIDE SEQUENCE [LARGE SCALE GENOMIC DNA]</scope>
    <source>
        <strain evidence="4 5">DSM 44123</strain>
    </source>
</reference>
<feature type="chain" id="PRO_5044027223" evidence="2">
    <location>
        <begin position="25"/>
        <end position="339"/>
    </location>
</feature>
<dbReference type="Proteomes" id="UP000186159">
    <property type="component" value="Unassembled WGS sequence"/>
</dbReference>
<evidence type="ECO:0000313" key="5">
    <source>
        <dbReference type="Proteomes" id="UP000186159"/>
    </source>
</evidence>
<organism evidence="4 5">
    <name type="scientific">Corynebacterium diphtheriae bv. gravis</name>
    <dbReference type="NCBI Taxonomy" id="1720349"/>
    <lineage>
        <taxon>Bacteria</taxon>
        <taxon>Bacillati</taxon>
        <taxon>Actinomycetota</taxon>
        <taxon>Actinomycetes</taxon>
        <taxon>Mycobacteriales</taxon>
        <taxon>Corynebacteriaceae</taxon>
        <taxon>Corynebacterium</taxon>
    </lineage>
</organism>
<sequence>MLKRFVLPVAAVAMTGFLVPQAVAEEPAAASQCEMVQVIESGTLKWGVNQSYRQYIFNKKLANGNWKIAGDIKEVGEKRGKDFYFEVPVDPKVSNLEIKDNKIVEAEINTKDSSIVFEGHHGSFYSQLHNPYVTTKDNAVKASVSYVGYYVLGKNMTEYKDADRTEANKRSRRDTFGEVTTAGWTLNETAATLSGSNMRYVPQPKTKDNVIDGVDVIFMGQYDGDYNSNLDDVKVDLQLKKVCKDEAEKLKAEYKKNVELANQKAAQRQSAGRTGVESASSAPTSSTSGFNLSKLWSTILSHSGLGLDCVETCCEVGDDVVDGFDADGESNGCLINSCG</sequence>
<keyword evidence="2" id="KW-0732">Signal</keyword>
<evidence type="ECO:0000259" key="3">
    <source>
        <dbReference type="Pfam" id="PF04213"/>
    </source>
</evidence>
<dbReference type="RefSeq" id="WP_014318732.1">
    <property type="nucleotide sequence ID" value="NZ_LJXR01000001.1"/>
</dbReference>
<proteinExistence type="predicted"/>
<comment type="caution">
    <text evidence="4">The sequence shown here is derived from an EMBL/GenBank/DDBJ whole genome shotgun (WGS) entry which is preliminary data.</text>
</comment>
<dbReference type="AlphaFoldDB" id="A0AAX0J3D3"/>
<gene>
    <name evidence="4" type="ORF">AOT42_01375</name>
</gene>
<name>A0AAX0J3D3_CORDP</name>
<evidence type="ECO:0000256" key="2">
    <source>
        <dbReference type="SAM" id="SignalP"/>
    </source>
</evidence>
<dbReference type="Pfam" id="PF04213">
    <property type="entry name" value="HtaA"/>
    <property type="match status" value="1"/>
</dbReference>
<protein>
    <submittedName>
        <fullName evidence="4">Hemin receptor</fullName>
    </submittedName>
</protein>